<sequence>MELVQSEVDECKDIMGIVNKEMDLASLSNANLRRYSQADVDGLWCSSVDGMVAVARQVIDYVREMTFEELDEQKKRKVLAMLRSACNIISKHCVLDSSQQSLLEKLELEVGSRSNERLVGLEAETQTKEQDPSIQASSMPSISWPQNGCITLEWIRVLISTFKWASWKDPKDFRNLMPVAVVIKLIEAAYKIMEDEENCVKIYVEDEEDSEVVVVGDIHGQFHDLISLFEENAGFPSYDRYFVFSGNYIGRGSWCLEVLLVLLAFKVMLPDRVYLLRGNHESKDWTLKYGFLAEYGYLEELAFVNRFLENVPEYGILTDVLWSNPSSDSRIKENTDGVCGGIFWGPNYTETFLRENHLKLIIRSHEGPDARDGQDDSRNMLNGYCKDHDVASGKLFTLFSAPSYPQFARYDNVGAYAVLKPPKFDSPSFLPLKASKRPERIEDILRAPFCSNQYKLQMHMLKNTKQMTADIYPRTFYSELKMLSPVLLKIWEGVAVARGGSRYICRKNMGFWLHLDLLQWWLLFDAFIDST</sequence>
<dbReference type="GO" id="GO:0046872">
    <property type="term" value="F:metal ion binding"/>
    <property type="evidence" value="ECO:0007669"/>
    <property type="project" value="UniProtKB-KW"/>
</dbReference>
<dbReference type="InterPro" id="IPR006186">
    <property type="entry name" value="Ser/Thr-sp_prot-phosphatase"/>
</dbReference>
<dbReference type="AlphaFoldDB" id="A0AAE0AM03"/>
<comment type="catalytic activity">
    <reaction evidence="4">
        <text>O-phospho-L-threonyl-[protein] + H2O = L-threonyl-[protein] + phosphate</text>
        <dbReference type="Rhea" id="RHEA:47004"/>
        <dbReference type="Rhea" id="RHEA-COMP:11060"/>
        <dbReference type="Rhea" id="RHEA-COMP:11605"/>
        <dbReference type="ChEBI" id="CHEBI:15377"/>
        <dbReference type="ChEBI" id="CHEBI:30013"/>
        <dbReference type="ChEBI" id="CHEBI:43474"/>
        <dbReference type="ChEBI" id="CHEBI:61977"/>
        <dbReference type="EC" id="3.1.3.16"/>
    </reaction>
</comment>
<name>A0AAE0AM03_9ROSI</name>
<dbReference type="GO" id="GO:0004722">
    <property type="term" value="F:protein serine/threonine phosphatase activity"/>
    <property type="evidence" value="ECO:0007669"/>
    <property type="project" value="UniProtKB-EC"/>
</dbReference>
<feature type="domain" description="Serine/threonine specific protein phosphatases" evidence="5">
    <location>
        <begin position="276"/>
        <end position="281"/>
    </location>
</feature>
<comment type="caution">
    <text evidence="6">The sequence shown here is derived from an EMBL/GenBank/DDBJ whole genome shotgun (WGS) entry which is preliminary data.</text>
</comment>
<keyword evidence="2" id="KW-0479">Metal-binding</keyword>
<evidence type="ECO:0000259" key="5">
    <source>
        <dbReference type="PROSITE" id="PS00125"/>
    </source>
</evidence>
<organism evidence="6 7">
    <name type="scientific">Dipteronia sinensis</name>
    <dbReference type="NCBI Taxonomy" id="43782"/>
    <lineage>
        <taxon>Eukaryota</taxon>
        <taxon>Viridiplantae</taxon>
        <taxon>Streptophyta</taxon>
        <taxon>Embryophyta</taxon>
        <taxon>Tracheophyta</taxon>
        <taxon>Spermatophyta</taxon>
        <taxon>Magnoliopsida</taxon>
        <taxon>eudicotyledons</taxon>
        <taxon>Gunneridae</taxon>
        <taxon>Pentapetalae</taxon>
        <taxon>rosids</taxon>
        <taxon>malvids</taxon>
        <taxon>Sapindales</taxon>
        <taxon>Sapindaceae</taxon>
        <taxon>Hippocastanoideae</taxon>
        <taxon>Acereae</taxon>
        <taxon>Dipteronia</taxon>
    </lineage>
</organism>
<protein>
    <recommendedName>
        <fullName evidence="4">Serine/threonine-protein phosphatase</fullName>
        <ecNumber evidence="4">3.1.3.16</ecNumber>
    </recommendedName>
</protein>
<keyword evidence="7" id="KW-1185">Reference proteome</keyword>
<proteinExistence type="inferred from homology"/>
<comment type="cofactor">
    <cofactor evidence="1">
        <name>Mn(2+)</name>
        <dbReference type="ChEBI" id="CHEBI:29035"/>
    </cofactor>
</comment>
<evidence type="ECO:0000313" key="7">
    <source>
        <dbReference type="Proteomes" id="UP001281410"/>
    </source>
</evidence>
<dbReference type="InterPro" id="IPR004843">
    <property type="entry name" value="Calcineurin-like_PHP"/>
</dbReference>
<dbReference type="PANTHER" id="PTHR45668:SF9">
    <property type="entry name" value="SERINE_THREONINE-PROTEIN PHOSPHATASE 7"/>
    <property type="match status" value="1"/>
</dbReference>
<dbReference type="SUPFAM" id="SSF56300">
    <property type="entry name" value="Metallo-dependent phosphatases"/>
    <property type="match status" value="1"/>
</dbReference>
<dbReference type="SMART" id="SM00156">
    <property type="entry name" value="PP2Ac"/>
    <property type="match status" value="1"/>
</dbReference>
<reference evidence="6" key="1">
    <citation type="journal article" date="2023" name="Plant J.">
        <title>Genome sequences and population genomics provide insights into the demographic history, inbreeding, and mutation load of two 'living fossil' tree species of Dipteronia.</title>
        <authorList>
            <person name="Feng Y."/>
            <person name="Comes H.P."/>
            <person name="Chen J."/>
            <person name="Zhu S."/>
            <person name="Lu R."/>
            <person name="Zhang X."/>
            <person name="Li P."/>
            <person name="Qiu J."/>
            <person name="Olsen K.M."/>
            <person name="Qiu Y."/>
        </authorList>
    </citation>
    <scope>NUCLEOTIDE SEQUENCE</scope>
    <source>
        <strain evidence="6">NBL</strain>
    </source>
</reference>
<gene>
    <name evidence="6" type="ORF">Dsin_014456</name>
</gene>
<evidence type="ECO:0000256" key="3">
    <source>
        <dbReference type="ARBA" id="ARBA00023211"/>
    </source>
</evidence>
<comment type="similarity">
    <text evidence="4">Belongs to the PPP phosphatase family.</text>
</comment>
<accession>A0AAE0AM03</accession>
<dbReference type="Pfam" id="PF00149">
    <property type="entry name" value="Metallophos"/>
    <property type="match status" value="1"/>
</dbReference>
<dbReference type="InterPro" id="IPR029052">
    <property type="entry name" value="Metallo-depent_PP-like"/>
</dbReference>
<keyword evidence="3" id="KW-0464">Manganese</keyword>
<keyword evidence="4" id="KW-0378">Hydrolase</keyword>
<dbReference type="EMBL" id="JANJYJ010000004">
    <property type="protein sequence ID" value="KAK3220486.1"/>
    <property type="molecule type" value="Genomic_DNA"/>
</dbReference>
<evidence type="ECO:0000256" key="2">
    <source>
        <dbReference type="ARBA" id="ARBA00022723"/>
    </source>
</evidence>
<evidence type="ECO:0000256" key="1">
    <source>
        <dbReference type="ARBA" id="ARBA00001936"/>
    </source>
</evidence>
<dbReference type="Proteomes" id="UP001281410">
    <property type="component" value="Unassembled WGS sequence"/>
</dbReference>
<evidence type="ECO:0000313" key="6">
    <source>
        <dbReference type="EMBL" id="KAK3220486.1"/>
    </source>
</evidence>
<dbReference type="PRINTS" id="PR00114">
    <property type="entry name" value="STPHPHTASE"/>
</dbReference>
<dbReference type="PROSITE" id="PS00125">
    <property type="entry name" value="SER_THR_PHOSPHATASE"/>
    <property type="match status" value="1"/>
</dbReference>
<dbReference type="Gene3D" id="3.60.21.10">
    <property type="match status" value="2"/>
</dbReference>
<dbReference type="InterPro" id="IPR051134">
    <property type="entry name" value="PPP_phosphatase"/>
</dbReference>
<dbReference type="EC" id="3.1.3.16" evidence="4"/>
<evidence type="ECO:0000256" key="4">
    <source>
        <dbReference type="RuleBase" id="RU004273"/>
    </source>
</evidence>
<dbReference type="PANTHER" id="PTHR45668">
    <property type="entry name" value="SERINE/THREONINE-PROTEIN PHOSPHATASE 5-RELATED"/>
    <property type="match status" value="1"/>
</dbReference>